<dbReference type="PANTHER" id="PTHR10780">
    <property type="entry name" value="MITOCHONDRIAL CARRIER HOMOLOG"/>
    <property type="match status" value="1"/>
</dbReference>
<sequence>MQLGHEPLPPIMRRNIFFRKQLQYPTVFEYMKHIQRRDGYAGLYRGLMPRILANVTTSLSYTYVSHTLKPKEDKDSCSSEEEPNFSEVCTKTSQEMMARCAAVIISQPLHVIAIRTMAQFVGHEEIYNNIYSSVVEIYHEEGILGFFAGLAPRLASEVISIWLCSVLTYAVNTYILTDTSELKDLRQYTTMAVGYLIQTIVYPLSITSTVMATNGARIQAGCPPFVPKYENWVACLRDLKKSGTSGRGSSMLFRKAVGHVVAASSVTPVPAPTFS</sequence>
<keyword evidence="5" id="KW-1000">Mitochondrion outer membrane</keyword>
<feature type="repeat" description="Solcar" evidence="9">
    <location>
        <begin position="86"/>
        <end position="174"/>
    </location>
</feature>
<dbReference type="Pfam" id="PF00153">
    <property type="entry name" value="Mito_carr"/>
    <property type="match status" value="1"/>
</dbReference>
<dbReference type="InterPro" id="IPR018108">
    <property type="entry name" value="MCP_transmembrane"/>
</dbReference>
<organism evidence="11 12">
    <name type="scientific">Clavelina lepadiformis</name>
    <name type="common">Light-bulb sea squirt</name>
    <name type="synonym">Ascidia lepadiformis</name>
    <dbReference type="NCBI Taxonomy" id="159417"/>
    <lineage>
        <taxon>Eukaryota</taxon>
        <taxon>Metazoa</taxon>
        <taxon>Chordata</taxon>
        <taxon>Tunicata</taxon>
        <taxon>Ascidiacea</taxon>
        <taxon>Aplousobranchia</taxon>
        <taxon>Clavelinidae</taxon>
        <taxon>Clavelina</taxon>
    </lineage>
</organism>
<evidence type="ECO:0000256" key="2">
    <source>
        <dbReference type="ARBA" id="ARBA00006375"/>
    </source>
</evidence>
<evidence type="ECO:0000313" key="11">
    <source>
        <dbReference type="EMBL" id="CAK8697379.1"/>
    </source>
</evidence>
<dbReference type="PANTHER" id="PTHR10780:SF18">
    <property type="entry name" value="LD43650P"/>
    <property type="match status" value="1"/>
</dbReference>
<name>A0ABP0H373_CLALP</name>
<keyword evidence="4" id="KW-0677">Repeat</keyword>
<comment type="caution">
    <text evidence="11">The sequence shown here is derived from an EMBL/GenBank/DDBJ whole genome shotgun (WGS) entry which is preliminary data.</text>
</comment>
<evidence type="ECO:0000256" key="7">
    <source>
        <dbReference type="ARBA" id="ARBA00023128"/>
    </source>
</evidence>
<evidence type="ECO:0000256" key="5">
    <source>
        <dbReference type="ARBA" id="ARBA00022787"/>
    </source>
</evidence>
<feature type="repeat" description="Solcar" evidence="9">
    <location>
        <begin position="1"/>
        <end position="71"/>
    </location>
</feature>
<keyword evidence="7" id="KW-0496">Mitochondrion</keyword>
<evidence type="ECO:0000256" key="6">
    <source>
        <dbReference type="ARBA" id="ARBA00022989"/>
    </source>
</evidence>
<evidence type="ECO:0000256" key="9">
    <source>
        <dbReference type="PROSITE-ProRule" id="PRU00282"/>
    </source>
</evidence>
<comment type="subcellular location">
    <subcellularLocation>
        <location evidence="1">Mitochondrion outer membrane</location>
        <topology evidence="1">Multi-pass membrane protein</topology>
    </subcellularLocation>
</comment>
<dbReference type="PROSITE" id="PS50920">
    <property type="entry name" value="SOLCAR"/>
    <property type="match status" value="2"/>
</dbReference>
<dbReference type="InterPro" id="IPR023395">
    <property type="entry name" value="MCP_dom_sf"/>
</dbReference>
<keyword evidence="3 9" id="KW-0812">Transmembrane</keyword>
<accession>A0ABP0H373</accession>
<dbReference type="Gene3D" id="1.50.40.10">
    <property type="entry name" value="Mitochondrial carrier domain"/>
    <property type="match status" value="1"/>
</dbReference>
<evidence type="ECO:0000256" key="3">
    <source>
        <dbReference type="ARBA" id="ARBA00022692"/>
    </source>
</evidence>
<keyword evidence="12" id="KW-1185">Reference proteome</keyword>
<evidence type="ECO:0000313" key="12">
    <source>
        <dbReference type="Proteomes" id="UP001642483"/>
    </source>
</evidence>
<dbReference type="SUPFAM" id="SSF103506">
    <property type="entry name" value="Mitochondrial carrier"/>
    <property type="match status" value="1"/>
</dbReference>
<keyword evidence="8 9" id="KW-0472">Membrane</keyword>
<keyword evidence="6" id="KW-1133">Transmembrane helix</keyword>
<dbReference type="EMBL" id="CAWYQH010000163">
    <property type="protein sequence ID" value="CAK8697379.1"/>
    <property type="molecule type" value="Genomic_DNA"/>
</dbReference>
<gene>
    <name evidence="11" type="ORF">CVLEPA_LOCUS30621</name>
</gene>
<keyword evidence="10" id="KW-0813">Transport</keyword>
<evidence type="ECO:0000256" key="4">
    <source>
        <dbReference type="ARBA" id="ARBA00022737"/>
    </source>
</evidence>
<evidence type="ECO:0000256" key="10">
    <source>
        <dbReference type="RuleBase" id="RU000488"/>
    </source>
</evidence>
<reference evidence="11 12" key="1">
    <citation type="submission" date="2024-02" db="EMBL/GenBank/DDBJ databases">
        <authorList>
            <person name="Daric V."/>
            <person name="Darras S."/>
        </authorList>
    </citation>
    <scope>NUCLEOTIDE SEQUENCE [LARGE SCALE GENOMIC DNA]</scope>
</reference>
<comment type="similarity">
    <text evidence="2 10">Belongs to the mitochondrial carrier (TC 2.A.29) family.</text>
</comment>
<dbReference type="Proteomes" id="UP001642483">
    <property type="component" value="Unassembled WGS sequence"/>
</dbReference>
<proteinExistence type="inferred from homology"/>
<evidence type="ECO:0000256" key="8">
    <source>
        <dbReference type="ARBA" id="ARBA00023136"/>
    </source>
</evidence>
<evidence type="ECO:0000256" key="1">
    <source>
        <dbReference type="ARBA" id="ARBA00004374"/>
    </source>
</evidence>
<protein>
    <submittedName>
        <fullName evidence="11">Uncharacterized protein</fullName>
    </submittedName>
</protein>